<protein>
    <recommendedName>
        <fullName evidence="8 9">Outer membrane protein assembly factor BamA</fullName>
    </recommendedName>
</protein>
<evidence type="ECO:0000256" key="9">
    <source>
        <dbReference type="NCBIfam" id="TIGR03303"/>
    </source>
</evidence>
<dbReference type="PANTHER" id="PTHR12815">
    <property type="entry name" value="SORTING AND ASSEMBLY MACHINERY SAMM50 PROTEIN FAMILY MEMBER"/>
    <property type="match status" value="1"/>
</dbReference>
<keyword evidence="3 8" id="KW-0812">Transmembrane</keyword>
<feature type="domain" description="POTRA" evidence="10">
    <location>
        <begin position="24"/>
        <end position="91"/>
    </location>
</feature>
<accession>A0ABZ2H1G8</accession>
<dbReference type="InterPro" id="IPR010827">
    <property type="entry name" value="BamA/TamA_POTRA"/>
</dbReference>
<dbReference type="EMBL" id="CP146072">
    <property type="protein sequence ID" value="WWR35895.1"/>
    <property type="molecule type" value="Genomic_DNA"/>
</dbReference>
<evidence type="ECO:0000256" key="4">
    <source>
        <dbReference type="ARBA" id="ARBA00022729"/>
    </source>
</evidence>
<evidence type="ECO:0000256" key="6">
    <source>
        <dbReference type="ARBA" id="ARBA00023136"/>
    </source>
</evidence>
<keyword evidence="7 8" id="KW-0998">Cell outer membrane</keyword>
<evidence type="ECO:0000256" key="2">
    <source>
        <dbReference type="ARBA" id="ARBA00022452"/>
    </source>
</evidence>
<keyword evidence="12" id="KW-1185">Reference proteome</keyword>
<dbReference type="PIRSF" id="PIRSF006076">
    <property type="entry name" value="OM_assembly_OMP85"/>
    <property type="match status" value="1"/>
</dbReference>
<dbReference type="InterPro" id="IPR034746">
    <property type="entry name" value="POTRA"/>
</dbReference>
<feature type="domain" description="POTRA" evidence="10">
    <location>
        <begin position="266"/>
        <end position="344"/>
    </location>
</feature>
<evidence type="ECO:0000313" key="12">
    <source>
        <dbReference type="Proteomes" id="UP001369248"/>
    </source>
</evidence>
<dbReference type="RefSeq" id="WP_338659955.1">
    <property type="nucleotide sequence ID" value="NZ_CP146072.1"/>
</dbReference>
<comment type="function">
    <text evidence="8">Part of the outer membrane protein assembly complex, which is involved in assembly and insertion of beta-barrel proteins into the outer membrane.</text>
</comment>
<keyword evidence="6 8" id="KW-0472">Membrane</keyword>
<evidence type="ECO:0000313" key="11">
    <source>
        <dbReference type="EMBL" id="WWR35895.1"/>
    </source>
</evidence>
<feature type="signal peptide" evidence="8">
    <location>
        <begin position="1"/>
        <end position="21"/>
    </location>
</feature>
<dbReference type="PROSITE" id="PS51779">
    <property type="entry name" value="POTRA"/>
    <property type="match status" value="5"/>
</dbReference>
<dbReference type="PANTHER" id="PTHR12815:SF23">
    <property type="entry name" value="OUTER MEMBRANE PROTEIN ASSEMBLY FACTOR BAMA"/>
    <property type="match status" value="1"/>
</dbReference>
<dbReference type="InterPro" id="IPR023707">
    <property type="entry name" value="OM_assembly_BamA"/>
</dbReference>
<evidence type="ECO:0000256" key="8">
    <source>
        <dbReference type="HAMAP-Rule" id="MF_01430"/>
    </source>
</evidence>
<comment type="similarity">
    <text evidence="8">Belongs to the BamA family.</text>
</comment>
<keyword evidence="5 8" id="KW-0677">Repeat</keyword>
<sequence length="788" mass="86544" precursor="true">MNFARLLCSVALLLNASLAHAQGFKIADIRINGLQRVSAGSVFGALPLNVGEQVDDQQLVESTRALFKTGFFQDIQLGRDGDVLVITVVERPSIANIDIEGNKAISTDDLMKGLKQSGLAEGEVFQRATLEGVRNELLRQYVAQGRYSAAVDAEVVAQPRNRVGLKIRIDEGEVAAIKHINVVGNTVFDQAELDDQFTLKTSNWLSFFKNDDKYAREKLSGDLERLRSYYMDRGYINMEILSTQVSISPDKKQVFITVNISEGAKYTVRDITLRGDLKVPEDQIHALLLVQKGQVFSRKLMTSTSDLITRRLGNEGYTFANVNAVPVPSKDGNTVDIEFVVDPGKRAYANRINFRGNTKTEDQVLRREMRQMEGGWASTYLIDQSKTRLERLGYFKEVNVETPAVAGVDDQVDVNYSVEEQSSGSITASVGFAQSAGLILGGSITQNNFLGTGNSASLGLTRSEYQSKYNIGFTDPYFTKDGVSLGYNAFYNKTDYNDYYDDGVSYYSINSYGAGATLGYPINETSRISFGLTAQHDSIEPGTYSADEIYDFIDREGKEFTNFKANLGWSESTLNKGILATRGYAQNLNLMVTVPGSDLSFYKIDYTGQTFLPVSASTSLRFHTKLGYGNGYGSTDGLPFYENYTAGGEGTVRGFESGTLGPRNTPATGTYSSAGQAYYSDRDTEALGGNIMITGGVEYLFPMPFIKDNKSLRTSLFWDVGSVYSDKCYLSTTTGCDGVDLSQMASSVGVGVTWYSPMGPLSVNLALPIRKPDDAETQVFQFSMGQTF</sequence>
<reference evidence="12" key="1">
    <citation type="submission" date="2024-02" db="EMBL/GenBank/DDBJ databases">
        <title>Exploring bacterial hosts of class 1 integrons in salad vegetable microbiomes with epicPCR.</title>
        <authorList>
            <person name="Qi Q."/>
            <person name="Ghaly T.M."/>
            <person name="Gillings M.R."/>
            <person name="Tetu S.G."/>
        </authorList>
    </citation>
    <scope>NUCLEOTIDE SEQUENCE [LARGE SCALE GENOMIC DNA]</scope>
    <source>
        <strain evidence="12">S2-2023-2</strain>
    </source>
</reference>
<proteinExistence type="inferred from homology"/>
<comment type="subcellular location">
    <subcellularLocation>
        <location evidence="8">Cell outer membrane</location>
    </subcellularLocation>
    <subcellularLocation>
        <location evidence="1">Membrane</location>
    </subcellularLocation>
</comment>
<dbReference type="Gene3D" id="2.40.160.50">
    <property type="entry name" value="membrane protein fhac: a member of the omp85/tpsb transporter family"/>
    <property type="match status" value="1"/>
</dbReference>
<dbReference type="Pfam" id="PF01103">
    <property type="entry name" value="Omp85"/>
    <property type="match status" value="1"/>
</dbReference>
<organism evidence="11 12">
    <name type="scientific">Pseudomonas bubulae</name>
    <dbReference type="NCBI Taxonomy" id="2316085"/>
    <lineage>
        <taxon>Bacteria</taxon>
        <taxon>Pseudomonadati</taxon>
        <taxon>Pseudomonadota</taxon>
        <taxon>Gammaproteobacteria</taxon>
        <taxon>Pseudomonadales</taxon>
        <taxon>Pseudomonadaceae</taxon>
        <taxon>Pseudomonas</taxon>
    </lineage>
</organism>
<gene>
    <name evidence="8 11" type="primary">bamA</name>
    <name evidence="11" type="ORF">V6B39_12880</name>
</gene>
<name>A0ABZ2H1G8_9PSED</name>
<feature type="domain" description="POTRA" evidence="10">
    <location>
        <begin position="92"/>
        <end position="172"/>
    </location>
</feature>
<dbReference type="HAMAP" id="MF_01430">
    <property type="entry name" value="OM_assembly_BamA"/>
    <property type="match status" value="1"/>
</dbReference>
<evidence type="ECO:0000259" key="10">
    <source>
        <dbReference type="PROSITE" id="PS51779"/>
    </source>
</evidence>
<keyword evidence="2 8" id="KW-1134">Transmembrane beta strand</keyword>
<feature type="domain" description="POTRA" evidence="10">
    <location>
        <begin position="175"/>
        <end position="263"/>
    </location>
</feature>
<dbReference type="InterPro" id="IPR000184">
    <property type="entry name" value="Bac_surfAg_D15"/>
</dbReference>
<comment type="subunit">
    <text evidence="8">Part of the Bam complex.</text>
</comment>
<dbReference type="GeneID" id="89544153"/>
<evidence type="ECO:0000256" key="3">
    <source>
        <dbReference type="ARBA" id="ARBA00022692"/>
    </source>
</evidence>
<dbReference type="NCBIfam" id="TIGR03303">
    <property type="entry name" value="OM_YaeT"/>
    <property type="match status" value="1"/>
</dbReference>
<dbReference type="InterPro" id="IPR039910">
    <property type="entry name" value="D15-like"/>
</dbReference>
<dbReference type="Gene3D" id="3.10.20.310">
    <property type="entry name" value="membrane protein fhac"/>
    <property type="match status" value="5"/>
</dbReference>
<dbReference type="Proteomes" id="UP001369248">
    <property type="component" value="Chromosome"/>
</dbReference>
<feature type="chain" id="PRO_5044931921" description="Outer membrane protein assembly factor BamA" evidence="8">
    <location>
        <begin position="22"/>
        <end position="788"/>
    </location>
</feature>
<evidence type="ECO:0000256" key="5">
    <source>
        <dbReference type="ARBA" id="ARBA00022737"/>
    </source>
</evidence>
<dbReference type="Pfam" id="PF07244">
    <property type="entry name" value="POTRA"/>
    <property type="match status" value="4"/>
</dbReference>
<evidence type="ECO:0000256" key="1">
    <source>
        <dbReference type="ARBA" id="ARBA00004370"/>
    </source>
</evidence>
<keyword evidence="4 8" id="KW-0732">Signal</keyword>
<feature type="domain" description="POTRA" evidence="10">
    <location>
        <begin position="347"/>
        <end position="421"/>
    </location>
</feature>
<evidence type="ECO:0000256" key="7">
    <source>
        <dbReference type="ARBA" id="ARBA00023237"/>
    </source>
</evidence>